<dbReference type="NCBIfam" id="TIGR01050">
    <property type="entry name" value="rpsS_bact"/>
    <property type="match status" value="1"/>
</dbReference>
<dbReference type="GO" id="GO:0015935">
    <property type="term" value="C:small ribosomal subunit"/>
    <property type="evidence" value="ECO:0007669"/>
    <property type="project" value="InterPro"/>
</dbReference>
<evidence type="ECO:0000256" key="4">
    <source>
        <dbReference type="ARBA" id="ARBA00022980"/>
    </source>
</evidence>
<keyword evidence="9" id="KW-1185">Reference proteome</keyword>
<dbReference type="GO" id="GO:0003735">
    <property type="term" value="F:structural constituent of ribosome"/>
    <property type="evidence" value="ECO:0007669"/>
    <property type="project" value="InterPro"/>
</dbReference>
<dbReference type="GO" id="GO:0006412">
    <property type="term" value="P:translation"/>
    <property type="evidence" value="ECO:0007669"/>
    <property type="project" value="InterPro"/>
</dbReference>
<dbReference type="PANTHER" id="PTHR11880:SF8">
    <property type="entry name" value="SMALL RIBOSOMAL SUBUNIT PROTEIN US19M"/>
    <property type="match status" value="1"/>
</dbReference>
<dbReference type="AlphaFoldDB" id="A0A9N9ESE8"/>
<evidence type="ECO:0000313" key="9">
    <source>
        <dbReference type="Proteomes" id="UP000789396"/>
    </source>
</evidence>
<evidence type="ECO:0000256" key="1">
    <source>
        <dbReference type="ARBA" id="ARBA00007345"/>
    </source>
</evidence>
<dbReference type="InterPro" id="IPR023575">
    <property type="entry name" value="Ribosomal_uS19_SF"/>
</dbReference>
<dbReference type="GO" id="GO:0019843">
    <property type="term" value="F:rRNA binding"/>
    <property type="evidence" value="ECO:0007669"/>
    <property type="project" value="UniProtKB-KW"/>
</dbReference>
<evidence type="ECO:0000256" key="3">
    <source>
        <dbReference type="ARBA" id="ARBA00022884"/>
    </source>
</evidence>
<dbReference type="HAMAP" id="MF_00531">
    <property type="entry name" value="Ribosomal_uS19"/>
    <property type="match status" value="1"/>
</dbReference>
<dbReference type="PANTHER" id="PTHR11880">
    <property type="entry name" value="RIBOSOMAL PROTEIN S19P FAMILY MEMBER"/>
    <property type="match status" value="1"/>
</dbReference>
<proteinExistence type="inferred from homology"/>
<organism evidence="8 9">
    <name type="scientific">Racocetra fulgida</name>
    <dbReference type="NCBI Taxonomy" id="60492"/>
    <lineage>
        <taxon>Eukaryota</taxon>
        <taxon>Fungi</taxon>
        <taxon>Fungi incertae sedis</taxon>
        <taxon>Mucoromycota</taxon>
        <taxon>Glomeromycotina</taxon>
        <taxon>Glomeromycetes</taxon>
        <taxon>Diversisporales</taxon>
        <taxon>Gigasporaceae</taxon>
        <taxon>Racocetra</taxon>
    </lineage>
</organism>
<protein>
    <recommendedName>
        <fullName evidence="6">Small ribosomal subunit protein uS19c</fullName>
    </recommendedName>
</protein>
<dbReference type="Pfam" id="PF00203">
    <property type="entry name" value="Ribosomal_S19"/>
    <property type="match status" value="1"/>
</dbReference>
<gene>
    <name evidence="8" type="ORF">RFULGI_LOCUS9880</name>
</gene>
<evidence type="ECO:0000313" key="8">
    <source>
        <dbReference type="EMBL" id="CAG8688263.1"/>
    </source>
</evidence>
<sequence>MSRSLKKPLYVNEKIQVKVEKANQLGKKIVFKVWDRASTITPEMIDHTLLIHNGKNFLSRKVTQGMVKHKIGEFAPSRKKGEHEKRQLTKEEKQLADERQIARACAEYVRETKLFRDLGGISDKSRAIVIDQRLKLLTIVHVLSDPKKRKRYDEYLNKFGNDEQFEPDFDVNNVNNWPPAREKINE</sequence>
<keyword evidence="3" id="KW-0694">RNA-binding</keyword>
<keyword evidence="4 7" id="KW-0689">Ribosomal protein</keyword>
<dbReference type="Proteomes" id="UP000789396">
    <property type="component" value="Unassembled WGS sequence"/>
</dbReference>
<comment type="caution">
    <text evidence="8">The sequence shown here is derived from an EMBL/GenBank/DDBJ whole genome shotgun (WGS) entry which is preliminary data.</text>
</comment>
<keyword evidence="5 7" id="KW-0687">Ribonucleoprotein</keyword>
<dbReference type="Gene3D" id="3.30.860.10">
    <property type="entry name" value="30s Ribosomal Protein S19, Chain A"/>
    <property type="match status" value="1"/>
</dbReference>
<evidence type="ECO:0000256" key="7">
    <source>
        <dbReference type="RuleBase" id="RU003485"/>
    </source>
</evidence>
<accession>A0A9N9ESE8</accession>
<dbReference type="OrthoDB" id="2043at2759"/>
<dbReference type="InterPro" id="IPR002222">
    <property type="entry name" value="Ribosomal_uS19"/>
</dbReference>
<dbReference type="InterPro" id="IPR005732">
    <property type="entry name" value="Ribosomal_uS19_bac-type"/>
</dbReference>
<comment type="similarity">
    <text evidence="1 7">Belongs to the universal ribosomal protein uS19 family.</text>
</comment>
<keyword evidence="2" id="KW-0699">rRNA-binding</keyword>
<dbReference type="GO" id="GO:0005737">
    <property type="term" value="C:cytoplasm"/>
    <property type="evidence" value="ECO:0007669"/>
    <property type="project" value="UniProtKB-ARBA"/>
</dbReference>
<dbReference type="GO" id="GO:0000028">
    <property type="term" value="P:ribosomal small subunit assembly"/>
    <property type="evidence" value="ECO:0007669"/>
    <property type="project" value="TreeGrafter"/>
</dbReference>
<reference evidence="8" key="1">
    <citation type="submission" date="2021-06" db="EMBL/GenBank/DDBJ databases">
        <authorList>
            <person name="Kallberg Y."/>
            <person name="Tangrot J."/>
            <person name="Rosling A."/>
        </authorList>
    </citation>
    <scope>NUCLEOTIDE SEQUENCE</scope>
    <source>
        <strain evidence="8">IN212</strain>
    </source>
</reference>
<evidence type="ECO:0000256" key="5">
    <source>
        <dbReference type="ARBA" id="ARBA00023274"/>
    </source>
</evidence>
<evidence type="ECO:0000256" key="6">
    <source>
        <dbReference type="ARBA" id="ARBA00035253"/>
    </source>
</evidence>
<dbReference type="EMBL" id="CAJVPZ010018486">
    <property type="protein sequence ID" value="CAG8688263.1"/>
    <property type="molecule type" value="Genomic_DNA"/>
</dbReference>
<evidence type="ECO:0000256" key="2">
    <source>
        <dbReference type="ARBA" id="ARBA00022730"/>
    </source>
</evidence>
<dbReference type="SUPFAM" id="SSF54570">
    <property type="entry name" value="Ribosomal protein S19"/>
    <property type="match status" value="1"/>
</dbReference>
<dbReference type="PRINTS" id="PR00975">
    <property type="entry name" value="RIBOSOMALS19"/>
</dbReference>
<name>A0A9N9ESE8_9GLOM</name>